<dbReference type="InterPro" id="IPR013594">
    <property type="entry name" value="Dynein_heavy_tail"/>
</dbReference>
<evidence type="ECO:0000256" key="8">
    <source>
        <dbReference type="ARBA" id="ARBA00023054"/>
    </source>
</evidence>
<keyword evidence="9" id="KW-0969">Cilium</keyword>
<dbReference type="InterPro" id="IPR056759">
    <property type="entry name" value="DYH2-5-8_CC"/>
</dbReference>
<keyword evidence="11" id="KW-0206">Cytoskeleton</keyword>
<dbReference type="GO" id="GO:0007018">
    <property type="term" value="P:microtubule-based movement"/>
    <property type="evidence" value="ECO:0007669"/>
    <property type="project" value="InterPro"/>
</dbReference>
<dbReference type="GO" id="GO:0045505">
    <property type="term" value="F:dynein intermediate chain binding"/>
    <property type="evidence" value="ECO:0007669"/>
    <property type="project" value="InterPro"/>
</dbReference>
<evidence type="ECO:0000313" key="16">
    <source>
        <dbReference type="EMBL" id="KAF6080981.1"/>
    </source>
</evidence>
<keyword evidence="6" id="KW-0067">ATP-binding</keyword>
<dbReference type="GO" id="GO:0005874">
    <property type="term" value="C:microtubule"/>
    <property type="evidence" value="ECO:0007669"/>
    <property type="project" value="UniProtKB-KW"/>
</dbReference>
<keyword evidence="5" id="KW-0547">Nucleotide-binding</keyword>
<evidence type="ECO:0000259" key="15">
    <source>
        <dbReference type="Pfam" id="PF25007"/>
    </source>
</evidence>
<evidence type="ECO:0000256" key="3">
    <source>
        <dbReference type="ARBA" id="ARBA00022490"/>
    </source>
</evidence>
<name>A0A834DIA3_9CHIR</name>
<dbReference type="EMBL" id="JABVXQ010000013">
    <property type="protein sequence ID" value="KAF6080981.1"/>
    <property type="molecule type" value="Genomic_DNA"/>
</dbReference>
<dbReference type="FunFam" id="1.20.140.100:FF:000001">
    <property type="entry name" value="dynein heavy chain 17, axonemal"/>
    <property type="match status" value="1"/>
</dbReference>
<dbReference type="InterPro" id="IPR042222">
    <property type="entry name" value="Dynein_2_N"/>
</dbReference>
<evidence type="ECO:0000256" key="1">
    <source>
        <dbReference type="ARBA" id="ARBA00004430"/>
    </source>
</evidence>
<dbReference type="AlphaFoldDB" id="A0A834DIA3"/>
<comment type="subcellular location">
    <subcellularLocation>
        <location evidence="1">Cytoplasm</location>
        <location evidence="1">Cytoskeleton</location>
        <location evidence="1">Cilium axoneme</location>
    </subcellularLocation>
</comment>
<keyword evidence="7" id="KW-0243">Dynein</keyword>
<keyword evidence="10" id="KW-0505">Motor protein</keyword>
<feature type="domain" description="Dynein axonemal heavy chain 2/5/8 coiled-coil" evidence="15">
    <location>
        <begin position="666"/>
        <end position="758"/>
    </location>
</feature>
<keyword evidence="8" id="KW-0175">Coiled coil</keyword>
<protein>
    <submittedName>
        <fullName evidence="16">Dynein axonemal heavy chain 10</fullName>
    </submittedName>
</protein>
<dbReference type="FunFam" id="1.10.287.2620:FF:000002">
    <property type="entry name" value="Dynein heavy chain 2, axonemal"/>
    <property type="match status" value="1"/>
</dbReference>
<feature type="domain" description="Dynein heavy chain tail" evidence="13">
    <location>
        <begin position="22"/>
        <end position="353"/>
    </location>
</feature>
<accession>A0A834DIA3</accession>
<comment type="similarity">
    <text evidence="2">Belongs to the dynein heavy chain family.</text>
</comment>
<keyword evidence="12" id="KW-0966">Cell projection</keyword>
<sequence>MEALARFPATHPASQARGQRVMEEFYNIFGPELKAVTGDPKRIDDVLCRVDSLVTPMEVLTFDPFSIKSSQYWKYVMDDFKVEVLVIEKEAKNFIDESFKTLRSAEAAFDMLLKFKHIRSREAINRQMMMKFNDILAQYCKEIDTVNKIFTENLDNPPLYKNHPPVAGAIYWERSLFFRIKHTILRFQEVAEILDSDRGREVKQKYLEVGRMMKSYEDRKYEQWRDATEQLLPALMKKSLLTKVSDDVVSSDKSAAFAINFPTALREIINETKYLEQLGFPVPELARNVALQEDKFLRYTEGIQRMLDHYHELVGTLTEAEAVLLDEHSQELVRVFRSGYKRLNWNSLGIADYIARCRQAIGKFESLVHQIQKNADDISSRLTLIESINLFKYPVPKSGEELPGVKEFFEHIDRERAKDVDYMVRWYLAIGPLLTKVEGLVVQTNTGKAPKLASYYEHWEKRLYEALTRLILKNLQSFNSLILGNVPVFQTETILTAPEIILHPSSNEINKMCVHCVRNCVEVTKNFVRWMHGSCIECPPQKGEEEEVVIISFYNDISLNPQIIEQAVMIPQNVHRILINLMKYLQKWKKYRPLWKLDKAIVMEKFAAKKPPCTAYDEKLQFYSKISYEVARNSLTKDEHCVRLQLGPLAGTVQESARSWVVSLGKLLGESAKEELYSLHEEMESLSKNLKKSPSTLEDLKFVLATIAEIRSKSLLMELRYRDVQERYRTLAVYNLHPSDAEKALVDNIETMWLNLFSDSVNVEHALGGIKKTFTEITRGEISGYRQQIEDFAKRFYREGPGSVGEDLDSGVELLAVFERELVQHEKKRQELANAEKLFDLPITMYPELLKVQKEMSGLKVVYELYRGLKLAKEEWAQTLWVNLNVQFLQEGIEGFLRSLRKLPRQVRNLSVAYYLEAKMKAFKDSIPLLLDLKHEALRDRHWNELMEKTGVFFEMTETFTLENMFAMELHRHTDVLNDIVTAAVKEIAIEKAVKEILDTWESLKFSVVKYCKGTQERGYILGSVDEIIQCLDDNTFNLQSISGSRFVGPFLQTVHKWEKTLSLIGEVIEIWMLVQRKWMYLESIFIGGDIRSQLPEEAKKFDNIDRIFKRASDRLLFQSREKWRISTCFHVVFCLSVCLSVCGS</sequence>
<evidence type="ECO:0000256" key="4">
    <source>
        <dbReference type="ARBA" id="ARBA00022701"/>
    </source>
</evidence>
<dbReference type="GO" id="GO:0030286">
    <property type="term" value="C:dynein complex"/>
    <property type="evidence" value="ECO:0007669"/>
    <property type="project" value="UniProtKB-KW"/>
</dbReference>
<evidence type="ECO:0000256" key="2">
    <source>
        <dbReference type="ARBA" id="ARBA00008887"/>
    </source>
</evidence>
<evidence type="ECO:0000256" key="5">
    <source>
        <dbReference type="ARBA" id="ARBA00022741"/>
    </source>
</evidence>
<proteinExistence type="inferred from homology"/>
<dbReference type="InterPro" id="IPR026983">
    <property type="entry name" value="DHC"/>
</dbReference>
<keyword evidence="4" id="KW-0493">Microtubule</keyword>
<evidence type="ECO:0000256" key="7">
    <source>
        <dbReference type="ARBA" id="ARBA00023017"/>
    </source>
</evidence>
<dbReference type="InterPro" id="IPR013602">
    <property type="entry name" value="Dynein_heavy_linker"/>
</dbReference>
<dbReference type="PANTHER" id="PTHR22878:SF63">
    <property type="entry name" value="DYNEIN AXONEMAL HEAVY CHAIN 10"/>
    <property type="match status" value="1"/>
</dbReference>
<evidence type="ECO:0000256" key="9">
    <source>
        <dbReference type="ARBA" id="ARBA00023069"/>
    </source>
</evidence>
<evidence type="ECO:0000313" key="17">
    <source>
        <dbReference type="Proteomes" id="UP000664940"/>
    </source>
</evidence>
<comment type="caution">
    <text evidence="16">The sequence shown here is derived from an EMBL/GenBank/DDBJ whole genome shotgun (WGS) entry which is preliminary data.</text>
</comment>
<organism evidence="16 17">
    <name type="scientific">Phyllostomus discolor</name>
    <name type="common">pale spear-nosed bat</name>
    <dbReference type="NCBI Taxonomy" id="89673"/>
    <lineage>
        <taxon>Eukaryota</taxon>
        <taxon>Metazoa</taxon>
        <taxon>Chordata</taxon>
        <taxon>Craniata</taxon>
        <taxon>Vertebrata</taxon>
        <taxon>Euteleostomi</taxon>
        <taxon>Mammalia</taxon>
        <taxon>Eutheria</taxon>
        <taxon>Laurasiatheria</taxon>
        <taxon>Chiroptera</taxon>
        <taxon>Yangochiroptera</taxon>
        <taxon>Phyllostomidae</taxon>
        <taxon>Phyllostominae</taxon>
        <taxon>Phyllostomus</taxon>
    </lineage>
</organism>
<evidence type="ECO:0000256" key="6">
    <source>
        <dbReference type="ARBA" id="ARBA00022840"/>
    </source>
</evidence>
<evidence type="ECO:0000259" key="14">
    <source>
        <dbReference type="Pfam" id="PF08393"/>
    </source>
</evidence>
<dbReference type="Pfam" id="PF08385">
    <property type="entry name" value="DHC_N1"/>
    <property type="match status" value="1"/>
</dbReference>
<evidence type="ECO:0000256" key="11">
    <source>
        <dbReference type="ARBA" id="ARBA00023212"/>
    </source>
</evidence>
<dbReference type="Proteomes" id="UP000664940">
    <property type="component" value="Unassembled WGS sequence"/>
</dbReference>
<dbReference type="Gene3D" id="1.20.140.100">
    <property type="entry name" value="Dynein heavy chain, N-terminal domain 2"/>
    <property type="match status" value="1"/>
</dbReference>
<dbReference type="PANTHER" id="PTHR22878">
    <property type="entry name" value="DYNEIN HEAVY CHAIN 6, AXONEMAL-LIKE-RELATED"/>
    <property type="match status" value="1"/>
</dbReference>
<reference evidence="16 17" key="1">
    <citation type="journal article" date="2020" name="Nature">
        <title>Six reference-quality genomes reveal evolution of bat adaptations.</title>
        <authorList>
            <person name="Jebb D."/>
            <person name="Huang Z."/>
            <person name="Pippel M."/>
            <person name="Hughes G.M."/>
            <person name="Lavrichenko K."/>
            <person name="Devanna P."/>
            <person name="Winkler S."/>
            <person name="Jermiin L.S."/>
            <person name="Skirmuntt E.C."/>
            <person name="Katzourakis A."/>
            <person name="Burkitt-Gray L."/>
            <person name="Ray D.A."/>
            <person name="Sullivan K.A.M."/>
            <person name="Roscito J.G."/>
            <person name="Kirilenko B.M."/>
            <person name="Davalos L.M."/>
            <person name="Corthals A.P."/>
            <person name="Power M.L."/>
            <person name="Jones G."/>
            <person name="Ransome R.D."/>
            <person name="Dechmann D.K.N."/>
            <person name="Locatelli A.G."/>
            <person name="Puechmaille S.J."/>
            <person name="Fedrigo O."/>
            <person name="Jarvis E.D."/>
            <person name="Hiller M."/>
            <person name="Vernes S.C."/>
            <person name="Myers E.W."/>
            <person name="Teeling E.C."/>
        </authorList>
    </citation>
    <scope>NUCLEOTIDE SEQUENCE [LARGE SCALE GENOMIC DNA]</scope>
    <source>
        <strain evidence="16">Bat1K_MPI-CBG_1</strain>
    </source>
</reference>
<dbReference type="GO" id="GO:0051959">
    <property type="term" value="F:dynein light intermediate chain binding"/>
    <property type="evidence" value="ECO:0007669"/>
    <property type="project" value="InterPro"/>
</dbReference>
<dbReference type="Pfam" id="PF25007">
    <property type="entry name" value="DYH2-5-8_CC"/>
    <property type="match status" value="1"/>
</dbReference>
<dbReference type="Gene3D" id="1.10.287.2620">
    <property type="match status" value="1"/>
</dbReference>
<dbReference type="GO" id="GO:0005930">
    <property type="term" value="C:axoneme"/>
    <property type="evidence" value="ECO:0007669"/>
    <property type="project" value="UniProtKB-SubCell"/>
</dbReference>
<evidence type="ECO:0000256" key="10">
    <source>
        <dbReference type="ARBA" id="ARBA00023175"/>
    </source>
</evidence>
<dbReference type="GO" id="GO:0005524">
    <property type="term" value="F:ATP binding"/>
    <property type="evidence" value="ECO:0007669"/>
    <property type="project" value="UniProtKB-KW"/>
</dbReference>
<dbReference type="Pfam" id="PF08393">
    <property type="entry name" value="DHC_N2"/>
    <property type="match status" value="1"/>
</dbReference>
<feature type="domain" description="Dynein heavy chain linker" evidence="14">
    <location>
        <begin position="850"/>
        <end position="1115"/>
    </location>
</feature>
<evidence type="ECO:0000256" key="12">
    <source>
        <dbReference type="ARBA" id="ARBA00023273"/>
    </source>
</evidence>
<keyword evidence="3" id="KW-0963">Cytoplasm</keyword>
<gene>
    <name evidence="16" type="ORF">HJG60_003927</name>
</gene>
<evidence type="ECO:0000259" key="13">
    <source>
        <dbReference type="Pfam" id="PF08385"/>
    </source>
</evidence>